<gene>
    <name evidence="1" type="ORF">TRFO_32800</name>
</gene>
<dbReference type="PANTHER" id="PTHR24184">
    <property type="entry name" value="SI:CH211-189E2.2"/>
    <property type="match status" value="1"/>
</dbReference>
<sequence length="189" mass="21537">MDEYVINLIKNDDVFNFEQWCKEGRDFDQIVHFPENSPTILSHSPPIISVAAYFGASNIFRYLSFKRANVLLTDDINNPPIAFAAAGGHEEIIEIIIQMGISLCYQKQMKNVLHYASEFGNLPMLKYLVSLSQLDINSPDIKGTTPLFYAVSNSHLECIQFLLSLEEIEVNNHDNEGVTSFIFIQPWFI</sequence>
<dbReference type="SMART" id="SM00248">
    <property type="entry name" value="ANK"/>
    <property type="match status" value="4"/>
</dbReference>
<dbReference type="SUPFAM" id="SSF48403">
    <property type="entry name" value="Ankyrin repeat"/>
    <property type="match status" value="1"/>
</dbReference>
<dbReference type="Gene3D" id="1.25.40.20">
    <property type="entry name" value="Ankyrin repeat-containing domain"/>
    <property type="match status" value="2"/>
</dbReference>
<dbReference type="EMBL" id="MLAK01000952">
    <property type="protein sequence ID" value="OHT00487.1"/>
    <property type="molecule type" value="Genomic_DNA"/>
</dbReference>
<dbReference type="InterPro" id="IPR036770">
    <property type="entry name" value="Ankyrin_rpt-contain_sf"/>
</dbReference>
<dbReference type="Pfam" id="PF13637">
    <property type="entry name" value="Ank_4"/>
    <property type="match status" value="1"/>
</dbReference>
<dbReference type="VEuPathDB" id="TrichDB:TRFO_32800"/>
<dbReference type="RefSeq" id="XP_068353623.1">
    <property type="nucleotide sequence ID" value="XM_068508699.1"/>
</dbReference>
<accession>A0A1J4JMY8</accession>
<dbReference type="GeneID" id="94843403"/>
<comment type="caution">
    <text evidence="1">The sequence shown here is derived from an EMBL/GenBank/DDBJ whole genome shotgun (WGS) entry which is preliminary data.</text>
</comment>
<dbReference type="PANTHER" id="PTHR24184:SF11">
    <property type="entry name" value="ANKYRIN REPEAT AND SOCS BOX CONTAINING 3"/>
    <property type="match status" value="1"/>
</dbReference>
<keyword evidence="2" id="KW-1185">Reference proteome</keyword>
<dbReference type="Proteomes" id="UP000179807">
    <property type="component" value="Unassembled WGS sequence"/>
</dbReference>
<organism evidence="1 2">
    <name type="scientific">Tritrichomonas foetus</name>
    <dbReference type="NCBI Taxonomy" id="1144522"/>
    <lineage>
        <taxon>Eukaryota</taxon>
        <taxon>Metamonada</taxon>
        <taxon>Parabasalia</taxon>
        <taxon>Tritrichomonadida</taxon>
        <taxon>Tritrichomonadidae</taxon>
        <taxon>Tritrichomonas</taxon>
    </lineage>
</organism>
<dbReference type="OrthoDB" id="341259at2759"/>
<proteinExistence type="predicted"/>
<dbReference type="InterPro" id="IPR002110">
    <property type="entry name" value="Ankyrin_rpt"/>
</dbReference>
<name>A0A1J4JMY8_9EUKA</name>
<reference evidence="1" key="1">
    <citation type="submission" date="2016-10" db="EMBL/GenBank/DDBJ databases">
        <authorList>
            <person name="Benchimol M."/>
            <person name="Almeida L.G."/>
            <person name="Vasconcelos A.T."/>
            <person name="Perreira-Neves A."/>
            <person name="Rosa I.A."/>
            <person name="Tasca T."/>
            <person name="Bogo M.R."/>
            <person name="de Souza W."/>
        </authorList>
    </citation>
    <scope>NUCLEOTIDE SEQUENCE [LARGE SCALE GENOMIC DNA]</scope>
    <source>
        <strain evidence="1">K</strain>
    </source>
</reference>
<evidence type="ECO:0000313" key="2">
    <source>
        <dbReference type="Proteomes" id="UP000179807"/>
    </source>
</evidence>
<evidence type="ECO:0000313" key="1">
    <source>
        <dbReference type="EMBL" id="OHT00487.1"/>
    </source>
</evidence>
<protein>
    <submittedName>
        <fullName evidence="1">Ankyrin repeat domain protein</fullName>
    </submittedName>
</protein>
<dbReference type="AlphaFoldDB" id="A0A1J4JMY8"/>